<feature type="transmembrane region" description="Helical" evidence="7">
    <location>
        <begin position="492"/>
        <end position="515"/>
    </location>
</feature>
<dbReference type="SUPFAM" id="SSF103473">
    <property type="entry name" value="MFS general substrate transporter"/>
    <property type="match status" value="1"/>
</dbReference>
<evidence type="ECO:0000256" key="6">
    <source>
        <dbReference type="ARBA" id="ARBA00044504"/>
    </source>
</evidence>
<dbReference type="GO" id="GO:0006857">
    <property type="term" value="P:oligopeptide transport"/>
    <property type="evidence" value="ECO:0007669"/>
    <property type="project" value="InterPro"/>
</dbReference>
<keyword evidence="4 7" id="KW-1133">Transmembrane helix</keyword>
<feature type="transmembrane region" description="Helical" evidence="7">
    <location>
        <begin position="535"/>
        <end position="557"/>
    </location>
</feature>
<dbReference type="PANTHER" id="PTHR11654">
    <property type="entry name" value="OLIGOPEPTIDE TRANSPORTER-RELATED"/>
    <property type="match status" value="1"/>
</dbReference>
<accession>A0AAV1CYV7</accession>
<dbReference type="InterPro" id="IPR018456">
    <property type="entry name" value="PTR2_symporter_CS"/>
</dbReference>
<name>A0AAV1CYV7_OLDCO</name>
<dbReference type="GO" id="GO:0016020">
    <property type="term" value="C:membrane"/>
    <property type="evidence" value="ECO:0007669"/>
    <property type="project" value="UniProtKB-SubCell"/>
</dbReference>
<dbReference type="EMBL" id="OX459120">
    <property type="protein sequence ID" value="CAI9100371.1"/>
    <property type="molecule type" value="Genomic_DNA"/>
</dbReference>
<feature type="transmembrane region" description="Helical" evidence="7">
    <location>
        <begin position="207"/>
        <end position="227"/>
    </location>
</feature>
<comment type="similarity">
    <text evidence="6">Belongs to the major facilitator superfamily. Phosphate:H(+) symporter (TC 2.A.1.9) family.</text>
</comment>
<evidence type="ECO:0000256" key="7">
    <source>
        <dbReference type="SAM" id="Phobius"/>
    </source>
</evidence>
<reference evidence="8" key="1">
    <citation type="submission" date="2023-03" db="EMBL/GenBank/DDBJ databases">
        <authorList>
            <person name="Julca I."/>
        </authorList>
    </citation>
    <scope>NUCLEOTIDE SEQUENCE</scope>
</reference>
<evidence type="ECO:0000256" key="4">
    <source>
        <dbReference type="ARBA" id="ARBA00022989"/>
    </source>
</evidence>
<dbReference type="GO" id="GO:0022857">
    <property type="term" value="F:transmembrane transporter activity"/>
    <property type="evidence" value="ECO:0007669"/>
    <property type="project" value="InterPro"/>
</dbReference>
<dbReference type="Gene3D" id="1.20.1250.20">
    <property type="entry name" value="MFS general substrate transporter like domains"/>
    <property type="match status" value="1"/>
</dbReference>
<evidence type="ECO:0000256" key="1">
    <source>
        <dbReference type="ARBA" id="ARBA00004141"/>
    </source>
</evidence>
<feature type="transmembrane region" description="Helical" evidence="7">
    <location>
        <begin position="460"/>
        <end position="480"/>
    </location>
</feature>
<keyword evidence="9" id="KW-1185">Reference proteome</keyword>
<evidence type="ECO:0000256" key="3">
    <source>
        <dbReference type="ARBA" id="ARBA00022692"/>
    </source>
</evidence>
<proteinExistence type="inferred from homology"/>
<evidence type="ECO:0000313" key="9">
    <source>
        <dbReference type="Proteomes" id="UP001161247"/>
    </source>
</evidence>
<evidence type="ECO:0000256" key="5">
    <source>
        <dbReference type="ARBA" id="ARBA00023136"/>
    </source>
</evidence>
<evidence type="ECO:0000313" key="8">
    <source>
        <dbReference type="EMBL" id="CAI9100371.1"/>
    </source>
</evidence>
<feature type="transmembrane region" description="Helical" evidence="7">
    <location>
        <begin position="63"/>
        <end position="82"/>
    </location>
</feature>
<feature type="transmembrane region" description="Helical" evidence="7">
    <location>
        <begin position="181"/>
        <end position="201"/>
    </location>
</feature>
<dbReference type="AlphaFoldDB" id="A0AAV1CYV7"/>
<comment type="subcellular location">
    <subcellularLocation>
        <location evidence="1">Membrane</location>
        <topology evidence="1">Multi-pass membrane protein</topology>
    </subcellularLocation>
</comment>
<dbReference type="CDD" id="cd17416">
    <property type="entry name" value="MFS_NPF1_2"/>
    <property type="match status" value="1"/>
</dbReference>
<gene>
    <name evidence="8" type="ORF">OLC1_LOCUS10223</name>
</gene>
<feature type="transmembrane region" description="Helical" evidence="7">
    <location>
        <begin position="132"/>
        <end position="152"/>
    </location>
</feature>
<sequence>MEDSANSAETSKHVTKRKGGLITVPFIIVNEGFERVASIGLHVNMILYLKGVYHFDSATGATILFWWGAISNFLPTFGAFLSDSYLGRFWVIAIGSLVSLAGQTALWLTAILPQTRPPYCEHYPHNCVKPDSGQLLLLFSAFALMSIGAGGIRPCSLAFGADQFDDPDNPKNERILQTFFNWYYASVAISVMVALIALVAVQAKYGWGLGFGIPVVFMCFAAIMFLLGSKLYVKIKADTSLMTGFAQVIVVAWKNKHLVLPQSNSPGLYHHGKDSELIHPSQRLRFLNKACMVISDPVKESNLEGSVFMDPWKACTVEQVENLKALIKVLPMWSTSIMIAVTISQYPFFILQAVSMDRRIYGNVHIPPATLSVFGVLSLGIWVAVYDRLLVPRLSKFTKNPRGLSFEQRMGIGLFISCIAMATAALVERNRRNAAIKQGVTENPLAVVNMSAFWLVPQHVLIGLAEALNAIGQIEFYYALFPKSMSSIGVSLFALGTAVGNLVGSFIVMVVNRVSKRGGHIGWVADNLNQGHYDYYYWILTAISLVNFLYFMSLIAFSNSCTDGELISNDDKSATGEIKQEESVAI</sequence>
<feature type="transmembrane region" description="Helical" evidence="7">
    <location>
        <begin position="89"/>
        <end position="112"/>
    </location>
</feature>
<keyword evidence="3 7" id="KW-0812">Transmembrane</keyword>
<dbReference type="Proteomes" id="UP001161247">
    <property type="component" value="Chromosome 3"/>
</dbReference>
<feature type="transmembrane region" description="Helical" evidence="7">
    <location>
        <begin position="410"/>
        <end position="427"/>
    </location>
</feature>
<dbReference type="InterPro" id="IPR036259">
    <property type="entry name" value="MFS_trans_sf"/>
</dbReference>
<dbReference type="Pfam" id="PF00854">
    <property type="entry name" value="PTR2"/>
    <property type="match status" value="1"/>
</dbReference>
<feature type="transmembrane region" description="Helical" evidence="7">
    <location>
        <begin position="329"/>
        <end position="349"/>
    </location>
</feature>
<feature type="transmembrane region" description="Helical" evidence="7">
    <location>
        <begin position="369"/>
        <end position="389"/>
    </location>
</feature>
<dbReference type="InterPro" id="IPR000109">
    <property type="entry name" value="POT_fam"/>
</dbReference>
<evidence type="ECO:0000256" key="2">
    <source>
        <dbReference type="ARBA" id="ARBA00005982"/>
    </source>
</evidence>
<comment type="similarity">
    <text evidence="2">Belongs to the major facilitator superfamily. Proton-dependent oligopeptide transporter (POT/PTR) (TC 2.A.17) family.</text>
</comment>
<dbReference type="PROSITE" id="PS01022">
    <property type="entry name" value="PTR2_1"/>
    <property type="match status" value="1"/>
</dbReference>
<keyword evidence="5 7" id="KW-0472">Membrane</keyword>
<organism evidence="8 9">
    <name type="scientific">Oldenlandia corymbosa var. corymbosa</name>
    <dbReference type="NCBI Taxonomy" id="529605"/>
    <lineage>
        <taxon>Eukaryota</taxon>
        <taxon>Viridiplantae</taxon>
        <taxon>Streptophyta</taxon>
        <taxon>Embryophyta</taxon>
        <taxon>Tracheophyta</taxon>
        <taxon>Spermatophyta</taxon>
        <taxon>Magnoliopsida</taxon>
        <taxon>eudicotyledons</taxon>
        <taxon>Gunneridae</taxon>
        <taxon>Pentapetalae</taxon>
        <taxon>asterids</taxon>
        <taxon>lamiids</taxon>
        <taxon>Gentianales</taxon>
        <taxon>Rubiaceae</taxon>
        <taxon>Rubioideae</taxon>
        <taxon>Spermacoceae</taxon>
        <taxon>Hedyotis-Oldenlandia complex</taxon>
        <taxon>Oldenlandia</taxon>
    </lineage>
</organism>
<protein>
    <submittedName>
        <fullName evidence="8">OLC1v1037355C1</fullName>
    </submittedName>
</protein>